<evidence type="ECO:0008006" key="6">
    <source>
        <dbReference type="Google" id="ProtNLM"/>
    </source>
</evidence>
<evidence type="ECO:0000256" key="2">
    <source>
        <dbReference type="SAM" id="MobiDB-lite"/>
    </source>
</evidence>
<feature type="chain" id="PRO_5031358734" description="Permease" evidence="3">
    <location>
        <begin position="37"/>
        <end position="226"/>
    </location>
</feature>
<dbReference type="RefSeq" id="WP_177132021.1">
    <property type="nucleotide sequence ID" value="NZ_VYGV01000001.1"/>
</dbReference>
<evidence type="ECO:0000256" key="1">
    <source>
        <dbReference type="SAM" id="Coils"/>
    </source>
</evidence>
<organism evidence="4 5">
    <name type="scientific">Hydrogenophaga aromaticivorans</name>
    <dbReference type="NCBI Taxonomy" id="2610898"/>
    <lineage>
        <taxon>Bacteria</taxon>
        <taxon>Pseudomonadati</taxon>
        <taxon>Pseudomonadota</taxon>
        <taxon>Betaproteobacteria</taxon>
        <taxon>Burkholderiales</taxon>
        <taxon>Comamonadaceae</taxon>
        <taxon>Hydrogenophaga</taxon>
    </lineage>
</organism>
<reference evidence="4 5" key="1">
    <citation type="submission" date="2019-09" db="EMBL/GenBank/DDBJ databases">
        <title>Hydrogenophaga aromatica sp. nov., isolated from a para-xylene-degrading enrichment culture.</title>
        <authorList>
            <person name="Tancsics A."/>
            <person name="Banerjee S."/>
        </authorList>
    </citation>
    <scope>NUCLEOTIDE SEQUENCE [LARGE SCALE GENOMIC DNA]</scope>
    <source>
        <strain evidence="4 5">D2P1</strain>
    </source>
</reference>
<keyword evidence="5" id="KW-1185">Reference proteome</keyword>
<feature type="region of interest" description="Disordered" evidence="2">
    <location>
        <begin position="40"/>
        <end position="91"/>
    </location>
</feature>
<comment type="caution">
    <text evidence="4">The sequence shown here is derived from an EMBL/GenBank/DDBJ whole genome shotgun (WGS) entry which is preliminary data.</text>
</comment>
<evidence type="ECO:0000256" key="3">
    <source>
        <dbReference type="SAM" id="SignalP"/>
    </source>
</evidence>
<dbReference type="AlphaFoldDB" id="A0A7Y8GSR2"/>
<evidence type="ECO:0000313" key="4">
    <source>
        <dbReference type="EMBL" id="NWF43706.1"/>
    </source>
</evidence>
<dbReference type="Proteomes" id="UP000545507">
    <property type="component" value="Unassembled WGS sequence"/>
</dbReference>
<accession>A0A7Y8GSR2</accession>
<keyword evidence="1" id="KW-0175">Coiled coil</keyword>
<evidence type="ECO:0000313" key="5">
    <source>
        <dbReference type="Proteomes" id="UP000545507"/>
    </source>
</evidence>
<feature type="coiled-coil region" evidence="1">
    <location>
        <begin position="184"/>
        <end position="211"/>
    </location>
</feature>
<sequence>MPVDTFQRAFRRVHLKTRSRRVALCLSAAVCLSACATPEPAPAPPPVPAIDQPTAPATTAETTAPVPMPPALAAGDRDSRPAGDASAPPPLESMLAYADRLRSLPANELANELAALGDPGNLPVRQFQLALVLMHSHQPADTARALGLLQRVMAHPAPESAPLKPLARLLAARLLDQRRLEDGVERQSQQLRDSQRRIEVLNERLEAMRAIERSLTPRGAGRLSSP</sequence>
<keyword evidence="3" id="KW-0732">Signal</keyword>
<protein>
    <recommendedName>
        <fullName evidence="6">Permease</fullName>
    </recommendedName>
</protein>
<proteinExistence type="predicted"/>
<dbReference type="EMBL" id="VYGV01000001">
    <property type="protein sequence ID" value="NWF43706.1"/>
    <property type="molecule type" value="Genomic_DNA"/>
</dbReference>
<feature type="compositionally biased region" description="Low complexity" evidence="2">
    <location>
        <begin position="49"/>
        <end position="65"/>
    </location>
</feature>
<gene>
    <name evidence="4" type="ORF">F3K02_00300</name>
</gene>
<feature type="signal peptide" evidence="3">
    <location>
        <begin position="1"/>
        <end position="36"/>
    </location>
</feature>
<name>A0A7Y8GSR2_9BURK</name>